<accession>A0ABV5Q8P6</accession>
<dbReference type="Proteomes" id="UP001589646">
    <property type="component" value="Unassembled WGS sequence"/>
</dbReference>
<keyword evidence="3" id="KW-1185">Reference proteome</keyword>
<comment type="caution">
    <text evidence="2">The sequence shown here is derived from an EMBL/GenBank/DDBJ whole genome shotgun (WGS) entry which is preliminary data.</text>
</comment>
<proteinExistence type="predicted"/>
<evidence type="ECO:0000256" key="1">
    <source>
        <dbReference type="SAM" id="MobiDB-lite"/>
    </source>
</evidence>
<dbReference type="EMBL" id="JBHMCE010000011">
    <property type="protein sequence ID" value="MFB9531673.1"/>
    <property type="molecule type" value="Genomic_DNA"/>
</dbReference>
<evidence type="ECO:0000313" key="3">
    <source>
        <dbReference type="Proteomes" id="UP001589646"/>
    </source>
</evidence>
<evidence type="ECO:0000313" key="2">
    <source>
        <dbReference type="EMBL" id="MFB9531673.1"/>
    </source>
</evidence>
<name>A0ABV5Q8P6_9ACTN</name>
<sequence>MPASPRCESGTRTLRRATPALRPRSPAPTAHSPASVYLSAHDSDTARPTMRRALDTVAALLLADELDHQTLPWHLQGKATWDLDVSVVENRSAAAALLCSTEDQRLARSR</sequence>
<reference evidence="2 3" key="1">
    <citation type="submission" date="2024-09" db="EMBL/GenBank/DDBJ databases">
        <authorList>
            <person name="Sun Q."/>
            <person name="Mori K."/>
        </authorList>
    </citation>
    <scope>NUCLEOTIDE SEQUENCE [LARGE SCALE GENOMIC DNA]</scope>
    <source>
        <strain evidence="2 3">JCM 3323</strain>
    </source>
</reference>
<feature type="compositionally biased region" description="Low complexity" evidence="1">
    <location>
        <begin position="16"/>
        <end position="30"/>
    </location>
</feature>
<gene>
    <name evidence="2" type="ORF">ACFFRN_34155</name>
</gene>
<feature type="region of interest" description="Disordered" evidence="1">
    <location>
        <begin position="1"/>
        <end position="49"/>
    </location>
</feature>
<protein>
    <submittedName>
        <fullName evidence="2">Uncharacterized protein</fullName>
    </submittedName>
</protein>
<dbReference type="RefSeq" id="WP_346119511.1">
    <property type="nucleotide sequence ID" value="NZ_BAAAXC010000008.1"/>
</dbReference>
<organism evidence="2 3">
    <name type="scientific">Nonomuraea roseola</name>
    <dbReference type="NCBI Taxonomy" id="46179"/>
    <lineage>
        <taxon>Bacteria</taxon>
        <taxon>Bacillati</taxon>
        <taxon>Actinomycetota</taxon>
        <taxon>Actinomycetes</taxon>
        <taxon>Streptosporangiales</taxon>
        <taxon>Streptosporangiaceae</taxon>
        <taxon>Nonomuraea</taxon>
    </lineage>
</organism>